<proteinExistence type="predicted"/>
<dbReference type="Pfam" id="PF16286">
    <property type="entry name" value="DUF4932"/>
    <property type="match status" value="1"/>
</dbReference>
<accession>A0A0A2LKK8</accession>
<protein>
    <recommendedName>
        <fullName evidence="4">DUF4932 domain-containing protein</fullName>
    </recommendedName>
</protein>
<name>A0A0A2LKK8_9FLAO</name>
<evidence type="ECO:0000256" key="1">
    <source>
        <dbReference type="SAM" id="SignalP"/>
    </source>
</evidence>
<evidence type="ECO:0000313" key="2">
    <source>
        <dbReference type="EMBL" id="KGO79693.1"/>
    </source>
</evidence>
<feature type="signal peptide" evidence="1">
    <location>
        <begin position="1"/>
        <end position="19"/>
    </location>
</feature>
<gene>
    <name evidence="2" type="ORF">Q763_12645</name>
</gene>
<dbReference type="EMBL" id="JRLV01000015">
    <property type="protein sequence ID" value="KGO79693.1"/>
    <property type="molecule type" value="Genomic_DNA"/>
</dbReference>
<feature type="chain" id="PRO_5002002390" description="DUF4932 domain-containing protein" evidence="1">
    <location>
        <begin position="20"/>
        <end position="346"/>
    </location>
</feature>
<dbReference type="RefSeq" id="WP_035134748.1">
    <property type="nucleotide sequence ID" value="NZ_JRLV01000015.1"/>
</dbReference>
<comment type="caution">
    <text evidence="2">The sequence shown here is derived from an EMBL/GenBank/DDBJ whole genome shotgun (WGS) entry which is preliminary data.</text>
</comment>
<dbReference type="STRING" id="1406840.Q763_12645"/>
<organism evidence="2 3">
    <name type="scientific">Flavobacterium beibuense F44-8</name>
    <dbReference type="NCBI Taxonomy" id="1406840"/>
    <lineage>
        <taxon>Bacteria</taxon>
        <taxon>Pseudomonadati</taxon>
        <taxon>Bacteroidota</taxon>
        <taxon>Flavobacteriia</taxon>
        <taxon>Flavobacteriales</taxon>
        <taxon>Flavobacteriaceae</taxon>
        <taxon>Flavobacterium</taxon>
    </lineage>
</organism>
<dbReference type="Proteomes" id="UP000030129">
    <property type="component" value="Unassembled WGS sequence"/>
</dbReference>
<sequence>MTIKFLRFYLLLLPTLLWSQDNLDIKVDNRTEALSIFYTLATADTLDTKPTPSTYYRDVKLYFEAYKNHESLNWYRNLDTWDGYDMASLGLFLSKQHPFTIAVKPEVNYIRSSSQETFLYHFNKFYADTDMHGFINKHKKLYESVCQNAKDAILASGILNHIQSFYGTTVESRFVIYLDLLNNLGSNAINSDDPGFINNRMFRLAYLNDESKHLTDESPVLFTPYINVVTHEISHLFLKEFIPKYRKRLYKIRQLFLTISNGEVLNETEWENELDELLVRVCTARILAQKFGYEKGIEEINNQAKHFKLAKPLYEFFETYISNSSLYKEVTMFYPEIVAFLENYTE</sequence>
<keyword evidence="3" id="KW-1185">Reference proteome</keyword>
<dbReference type="InterPro" id="IPR032560">
    <property type="entry name" value="DUF4932"/>
</dbReference>
<dbReference type="eggNOG" id="ENOG50310YS">
    <property type="taxonomic scope" value="Bacteria"/>
</dbReference>
<dbReference type="AlphaFoldDB" id="A0A0A2LKK8"/>
<evidence type="ECO:0008006" key="4">
    <source>
        <dbReference type="Google" id="ProtNLM"/>
    </source>
</evidence>
<evidence type="ECO:0000313" key="3">
    <source>
        <dbReference type="Proteomes" id="UP000030129"/>
    </source>
</evidence>
<keyword evidence="1" id="KW-0732">Signal</keyword>
<reference evidence="2 3" key="1">
    <citation type="submission" date="2013-09" db="EMBL/GenBank/DDBJ databases">
        <authorList>
            <person name="Zeng Z."/>
            <person name="Chen C."/>
        </authorList>
    </citation>
    <scope>NUCLEOTIDE SEQUENCE [LARGE SCALE GENOMIC DNA]</scope>
    <source>
        <strain evidence="2 3">F44-8</strain>
    </source>
</reference>